<evidence type="ECO:0000313" key="2">
    <source>
        <dbReference type="Proteomes" id="UP000470384"/>
    </source>
</evidence>
<evidence type="ECO:0000313" key="1">
    <source>
        <dbReference type="EMBL" id="NBG95146.1"/>
    </source>
</evidence>
<dbReference type="InterPro" id="IPR009922">
    <property type="entry name" value="DUF1457"/>
</dbReference>
<dbReference type="Proteomes" id="UP000470384">
    <property type="component" value="Unassembled WGS sequence"/>
</dbReference>
<dbReference type="Pfam" id="PF07310">
    <property type="entry name" value="PAS_5"/>
    <property type="match status" value="1"/>
</dbReference>
<accession>A0A845QAB7</accession>
<keyword evidence="2" id="KW-1185">Reference proteome</keyword>
<organism evidence="1 2">
    <name type="scientific">Pyruvatibacter mobilis</name>
    <dbReference type="NCBI Taxonomy" id="1712261"/>
    <lineage>
        <taxon>Bacteria</taxon>
        <taxon>Pseudomonadati</taxon>
        <taxon>Pseudomonadota</taxon>
        <taxon>Alphaproteobacteria</taxon>
        <taxon>Hyphomicrobiales</taxon>
        <taxon>Parvibaculaceae</taxon>
        <taxon>Pyruvatibacter</taxon>
    </lineage>
</organism>
<dbReference type="EMBL" id="WXYQ01000004">
    <property type="protein sequence ID" value="NBG95146.1"/>
    <property type="molecule type" value="Genomic_DNA"/>
</dbReference>
<gene>
    <name evidence="1" type="ORF">GTQ45_05315</name>
</gene>
<sequence length="223" mass="24634">MSTDDSQRLISGWVYEAMQPEVANAAAAAVSAPLDQVPRQHGPVKLTHVAHAFLAYWWHVRGDKIMPDATDIVIPQLRTLAPYVRYMHWDGDKLIHRLWGSALTEGIGLDLTGHDALAYIPEERRDANRNLFRSLHTHQCGLVVLVRNDSRSEGLMAELTFLPVATGPGKPQRLIGTMQWRRAEGASVVLPIESGKPQELNLEAILFLDLGAGLPDQDLLAGL</sequence>
<name>A0A845QAB7_9HYPH</name>
<reference evidence="1 2" key="1">
    <citation type="journal article" date="2016" name="Int. J. Syst. Evol. Microbiol.">
        <title>Pyruvatibacter mobilis gen. nov., sp. nov., a marine bacterium from the culture broth of Picochlorum sp. 122.</title>
        <authorList>
            <person name="Wang G."/>
            <person name="Tang M."/>
            <person name="Wu H."/>
            <person name="Dai S."/>
            <person name="Li T."/>
            <person name="Chen C."/>
            <person name="He H."/>
            <person name="Fan J."/>
            <person name="Xiang W."/>
            <person name="Li X."/>
        </authorList>
    </citation>
    <scope>NUCLEOTIDE SEQUENCE [LARGE SCALE GENOMIC DNA]</scope>
    <source>
        <strain evidence="1 2">GYP-11</strain>
    </source>
</reference>
<proteinExistence type="predicted"/>
<dbReference type="GeneID" id="300656061"/>
<dbReference type="RefSeq" id="WP_160587142.1">
    <property type="nucleotide sequence ID" value="NZ_BMHN01000001.1"/>
</dbReference>
<dbReference type="OrthoDB" id="8480244at2"/>
<dbReference type="AlphaFoldDB" id="A0A845QAB7"/>
<protein>
    <submittedName>
        <fullName evidence="1">PAS domain-containing protein</fullName>
    </submittedName>
</protein>
<comment type="caution">
    <text evidence="1">The sequence shown here is derived from an EMBL/GenBank/DDBJ whole genome shotgun (WGS) entry which is preliminary data.</text>
</comment>